<protein>
    <recommendedName>
        <fullName evidence="5">COP9 signalosome complex subunit 9</fullName>
    </recommendedName>
</protein>
<dbReference type="AlphaFoldDB" id="A0AAW1UCX1"/>
<comment type="similarity">
    <text evidence="1">Belongs to the CSN9 family.</text>
</comment>
<proteinExistence type="inferred from homology"/>
<dbReference type="InterPro" id="IPR029391">
    <property type="entry name" value="CSN9_metazoa"/>
</dbReference>
<comment type="caution">
    <text evidence="3">The sequence shown here is derived from an EMBL/GenBank/DDBJ whole genome shotgun (WGS) entry which is preliminary data.</text>
</comment>
<organism evidence="3 4">
    <name type="scientific">Henosepilachna vigintioctopunctata</name>
    <dbReference type="NCBI Taxonomy" id="420089"/>
    <lineage>
        <taxon>Eukaryota</taxon>
        <taxon>Metazoa</taxon>
        <taxon>Ecdysozoa</taxon>
        <taxon>Arthropoda</taxon>
        <taxon>Hexapoda</taxon>
        <taxon>Insecta</taxon>
        <taxon>Pterygota</taxon>
        <taxon>Neoptera</taxon>
        <taxon>Endopterygota</taxon>
        <taxon>Coleoptera</taxon>
        <taxon>Polyphaga</taxon>
        <taxon>Cucujiformia</taxon>
        <taxon>Coccinelloidea</taxon>
        <taxon>Coccinellidae</taxon>
        <taxon>Epilachninae</taxon>
        <taxon>Epilachnini</taxon>
        <taxon>Henosepilachna</taxon>
    </lineage>
</organism>
<accession>A0AAW1UCX1</accession>
<dbReference type="GO" id="GO:0008180">
    <property type="term" value="C:COP9 signalosome"/>
    <property type="evidence" value="ECO:0007669"/>
    <property type="project" value="UniProtKB-KW"/>
</dbReference>
<sequence length="68" mass="7493">MPSKTQNSNMKPAIVADEMFPEGAGPYMDLEEAGGSSGILMDLAANEKCVHSDFFNEFDDLYDDEDLQ</sequence>
<keyword evidence="4" id="KW-1185">Reference proteome</keyword>
<evidence type="ECO:0000313" key="3">
    <source>
        <dbReference type="EMBL" id="KAK9881517.1"/>
    </source>
</evidence>
<reference evidence="3 4" key="1">
    <citation type="submission" date="2023-03" db="EMBL/GenBank/DDBJ databases">
        <title>Genome insight into feeding habits of ladybird beetles.</title>
        <authorList>
            <person name="Li H.-S."/>
            <person name="Huang Y.-H."/>
            <person name="Pang H."/>
        </authorList>
    </citation>
    <scope>NUCLEOTIDE SEQUENCE [LARGE SCALE GENOMIC DNA]</scope>
    <source>
        <strain evidence="3">SYSU_2023b</strain>
        <tissue evidence="3">Whole body</tissue>
    </source>
</reference>
<name>A0AAW1UCX1_9CUCU</name>
<dbReference type="Pfam" id="PF15004">
    <property type="entry name" value="MYEOV2"/>
    <property type="match status" value="1"/>
</dbReference>
<evidence type="ECO:0008006" key="5">
    <source>
        <dbReference type="Google" id="ProtNLM"/>
    </source>
</evidence>
<dbReference type="PANTHER" id="PTHR28562">
    <property type="entry name" value="COP9 SIGNALOSOME COMPLEX SUBUNIT 9"/>
    <property type="match status" value="1"/>
</dbReference>
<evidence type="ECO:0000313" key="4">
    <source>
        <dbReference type="Proteomes" id="UP001431783"/>
    </source>
</evidence>
<evidence type="ECO:0000256" key="1">
    <source>
        <dbReference type="ARBA" id="ARBA00009162"/>
    </source>
</evidence>
<dbReference type="Proteomes" id="UP001431783">
    <property type="component" value="Unassembled WGS sequence"/>
</dbReference>
<gene>
    <name evidence="3" type="ORF">WA026_016397</name>
</gene>
<evidence type="ECO:0000256" key="2">
    <source>
        <dbReference type="ARBA" id="ARBA00022790"/>
    </source>
</evidence>
<dbReference type="EMBL" id="JARQZJ010000069">
    <property type="protein sequence ID" value="KAK9881517.1"/>
    <property type="molecule type" value="Genomic_DNA"/>
</dbReference>
<keyword evidence="2" id="KW-0736">Signalosome</keyword>